<dbReference type="PANTHER" id="PTHR47191:SF2">
    <property type="entry name" value="OS05G0170800 PROTEIN"/>
    <property type="match status" value="1"/>
</dbReference>
<dbReference type="PANTHER" id="PTHR47191">
    <property type="entry name" value="OS05G0170800 PROTEIN"/>
    <property type="match status" value="1"/>
</dbReference>
<protein>
    <recommendedName>
        <fullName evidence="1">ApaG domain-containing protein</fullName>
    </recommendedName>
</protein>
<dbReference type="SUPFAM" id="SSF110069">
    <property type="entry name" value="ApaG-like"/>
    <property type="match status" value="1"/>
</dbReference>
<feature type="domain" description="ApaG" evidence="1">
    <location>
        <begin position="1"/>
        <end position="114"/>
    </location>
</feature>
<evidence type="ECO:0000259" key="1">
    <source>
        <dbReference type="PROSITE" id="PS51087"/>
    </source>
</evidence>
<sequence>VTSHYSAEHSQPKSLWFFLYTIKISNESTDTVQLISRHWIITNAENKVEEVQGPGVIGKQPVLAPGESFEYTSGCPLTTPFGMMKGTYQMVTADGDNFEVEIAPFALTEPYTVH</sequence>
<accession>A0A382NIB7</accession>
<dbReference type="AlphaFoldDB" id="A0A382NIB7"/>
<dbReference type="Gene3D" id="2.60.40.1470">
    <property type="entry name" value="ApaG domain"/>
    <property type="match status" value="1"/>
</dbReference>
<proteinExistence type="predicted"/>
<organism evidence="2">
    <name type="scientific">marine metagenome</name>
    <dbReference type="NCBI Taxonomy" id="408172"/>
    <lineage>
        <taxon>unclassified sequences</taxon>
        <taxon>metagenomes</taxon>
        <taxon>ecological metagenomes</taxon>
    </lineage>
</organism>
<name>A0A382NIB7_9ZZZZ</name>
<gene>
    <name evidence="2" type="ORF">METZ01_LOCUS313803</name>
</gene>
<dbReference type="NCBIfam" id="NF003967">
    <property type="entry name" value="PRK05461.1"/>
    <property type="match status" value="1"/>
</dbReference>
<dbReference type="InterPro" id="IPR007474">
    <property type="entry name" value="ApaG_domain"/>
</dbReference>
<dbReference type="Pfam" id="PF04379">
    <property type="entry name" value="DUF525"/>
    <property type="match status" value="1"/>
</dbReference>
<feature type="non-terminal residue" evidence="2">
    <location>
        <position position="1"/>
    </location>
</feature>
<reference evidence="2" key="1">
    <citation type="submission" date="2018-05" db="EMBL/GenBank/DDBJ databases">
        <authorList>
            <person name="Lanie J.A."/>
            <person name="Ng W.-L."/>
            <person name="Kazmierczak K.M."/>
            <person name="Andrzejewski T.M."/>
            <person name="Davidsen T.M."/>
            <person name="Wayne K.J."/>
            <person name="Tettelin H."/>
            <person name="Glass J.I."/>
            <person name="Rusch D."/>
            <person name="Podicherti R."/>
            <person name="Tsui H.-C.T."/>
            <person name="Winkler M.E."/>
        </authorList>
    </citation>
    <scope>NUCLEOTIDE SEQUENCE</scope>
</reference>
<dbReference type="EMBL" id="UINC01100695">
    <property type="protein sequence ID" value="SVC60949.1"/>
    <property type="molecule type" value="Genomic_DNA"/>
</dbReference>
<dbReference type="PROSITE" id="PS51087">
    <property type="entry name" value="APAG"/>
    <property type="match status" value="1"/>
</dbReference>
<dbReference type="InterPro" id="IPR036767">
    <property type="entry name" value="ApaG_sf"/>
</dbReference>
<evidence type="ECO:0000313" key="2">
    <source>
        <dbReference type="EMBL" id="SVC60949.1"/>
    </source>
</evidence>
<dbReference type="InterPro" id="IPR050718">
    <property type="entry name" value="ApaG-like"/>
</dbReference>